<keyword evidence="7" id="KW-0325">Glycoprotein</keyword>
<dbReference type="Proteomes" id="UP001497525">
    <property type="component" value="Unassembled WGS sequence"/>
</dbReference>
<dbReference type="GO" id="GO:0035269">
    <property type="term" value="P:protein O-linked glycosylation via mannose"/>
    <property type="evidence" value="ECO:0007669"/>
    <property type="project" value="TreeGrafter"/>
</dbReference>
<evidence type="ECO:0000313" key="9">
    <source>
        <dbReference type="EMBL" id="CAL5129252.1"/>
    </source>
</evidence>
<protein>
    <recommendedName>
        <fullName evidence="11">Glycosyltransferase</fullName>
    </recommendedName>
</protein>
<keyword evidence="3" id="KW-0735">Signal-anchor</keyword>
<gene>
    <name evidence="9" type="ORF">CDAUBV1_LOCUS196</name>
</gene>
<keyword evidence="2 8" id="KW-0812">Transmembrane</keyword>
<keyword evidence="6 8" id="KW-0472">Membrane</keyword>
<dbReference type="PANTHER" id="PTHR12270:SF25">
    <property type="entry name" value="GLYCOSYLTRANSFERASE-LIKE PROTEIN LARGE"/>
    <property type="match status" value="1"/>
</dbReference>
<comment type="caution">
    <text evidence="9">The sequence shown here is derived from an EMBL/GenBank/DDBJ whole genome shotgun (WGS) entry which is preliminary data.</text>
</comment>
<evidence type="ECO:0000256" key="5">
    <source>
        <dbReference type="ARBA" id="ARBA00023034"/>
    </source>
</evidence>
<dbReference type="GO" id="GO:0015020">
    <property type="term" value="F:glucuronosyltransferase activity"/>
    <property type="evidence" value="ECO:0007669"/>
    <property type="project" value="TreeGrafter"/>
</dbReference>
<name>A0AAV2SVT1_CALDB</name>
<evidence type="ECO:0000256" key="8">
    <source>
        <dbReference type="SAM" id="Phobius"/>
    </source>
</evidence>
<dbReference type="Pfam" id="PF01501">
    <property type="entry name" value="Glyco_transf_8"/>
    <property type="match status" value="1"/>
</dbReference>
<evidence type="ECO:0000256" key="1">
    <source>
        <dbReference type="ARBA" id="ARBA00004323"/>
    </source>
</evidence>
<dbReference type="Gene3D" id="3.90.550.10">
    <property type="entry name" value="Spore Coat Polysaccharide Biosynthesis Protein SpsA, Chain A"/>
    <property type="match status" value="1"/>
</dbReference>
<evidence type="ECO:0000256" key="2">
    <source>
        <dbReference type="ARBA" id="ARBA00022692"/>
    </source>
</evidence>
<dbReference type="InterPro" id="IPR051292">
    <property type="entry name" value="Xyl/GlcA_transferase"/>
</dbReference>
<comment type="subcellular location">
    <subcellularLocation>
        <location evidence="1">Golgi apparatus membrane</location>
        <topology evidence="1">Single-pass type II membrane protein</topology>
    </subcellularLocation>
</comment>
<reference evidence="9" key="1">
    <citation type="submission" date="2024-06" db="EMBL/GenBank/DDBJ databases">
        <authorList>
            <person name="Liu X."/>
            <person name="Lenzi L."/>
            <person name="Haldenby T S."/>
            <person name="Uol C."/>
        </authorList>
    </citation>
    <scope>NUCLEOTIDE SEQUENCE</scope>
</reference>
<evidence type="ECO:0000256" key="7">
    <source>
        <dbReference type="ARBA" id="ARBA00023180"/>
    </source>
</evidence>
<accession>A0AAV2SVT1</accession>
<evidence type="ECO:0000313" key="10">
    <source>
        <dbReference type="Proteomes" id="UP001497525"/>
    </source>
</evidence>
<organism evidence="9 10">
    <name type="scientific">Calicophoron daubneyi</name>
    <name type="common">Rumen fluke</name>
    <name type="synonym">Paramphistomum daubneyi</name>
    <dbReference type="NCBI Taxonomy" id="300641"/>
    <lineage>
        <taxon>Eukaryota</taxon>
        <taxon>Metazoa</taxon>
        <taxon>Spiralia</taxon>
        <taxon>Lophotrochozoa</taxon>
        <taxon>Platyhelminthes</taxon>
        <taxon>Trematoda</taxon>
        <taxon>Digenea</taxon>
        <taxon>Plagiorchiida</taxon>
        <taxon>Pronocephalata</taxon>
        <taxon>Paramphistomoidea</taxon>
        <taxon>Paramphistomidae</taxon>
        <taxon>Calicophoron</taxon>
    </lineage>
</organism>
<evidence type="ECO:0000256" key="6">
    <source>
        <dbReference type="ARBA" id="ARBA00023136"/>
    </source>
</evidence>
<keyword evidence="5" id="KW-0333">Golgi apparatus</keyword>
<dbReference type="EMBL" id="CAXLJL010000001">
    <property type="protein sequence ID" value="CAL5129252.1"/>
    <property type="molecule type" value="Genomic_DNA"/>
</dbReference>
<dbReference type="AlphaFoldDB" id="A0AAV2SVT1"/>
<sequence length="299" mass="35084">MDSKLKWIRLPYSKLFTLNQLLGIFMCLVVWIYYQWTWNCQSDVADSRNQTQTPLVRNQQNVSWIPNNHPAGTFATVKLLIPDILPESVEKVISLDCDMLFNDDIRNLWDHFSHFKHDQIIGAATEQSPESPYKSRNLTSGVNAGVLLLHLRRMRQSDWHSLWKRALSVLLADTGMLIDGEQGIISEVVRINPSLYYLLPCQWNVQLWRLDGSKYCPVYWLDRLAKMQLYRERKLAKAESKLPSLVHCNKHQKPTLLGQEPIRNSNLSSTEEFLDNQQLVRRFKESFHWFRKLDRACLE</sequence>
<keyword evidence="4 8" id="KW-1133">Transmembrane helix</keyword>
<dbReference type="InterPro" id="IPR002495">
    <property type="entry name" value="Glyco_trans_8"/>
</dbReference>
<evidence type="ECO:0008006" key="11">
    <source>
        <dbReference type="Google" id="ProtNLM"/>
    </source>
</evidence>
<proteinExistence type="predicted"/>
<evidence type="ECO:0000256" key="3">
    <source>
        <dbReference type="ARBA" id="ARBA00022968"/>
    </source>
</evidence>
<feature type="transmembrane region" description="Helical" evidence="8">
    <location>
        <begin position="12"/>
        <end position="34"/>
    </location>
</feature>
<dbReference type="GO" id="GO:0042285">
    <property type="term" value="F:xylosyltransferase activity"/>
    <property type="evidence" value="ECO:0007669"/>
    <property type="project" value="TreeGrafter"/>
</dbReference>
<dbReference type="SUPFAM" id="SSF53448">
    <property type="entry name" value="Nucleotide-diphospho-sugar transferases"/>
    <property type="match status" value="1"/>
</dbReference>
<dbReference type="PANTHER" id="PTHR12270">
    <property type="entry name" value="GLYCOSYLTRANSFERASE-RELATED"/>
    <property type="match status" value="1"/>
</dbReference>
<dbReference type="InterPro" id="IPR029044">
    <property type="entry name" value="Nucleotide-diphossugar_trans"/>
</dbReference>
<evidence type="ECO:0000256" key="4">
    <source>
        <dbReference type="ARBA" id="ARBA00022989"/>
    </source>
</evidence>
<dbReference type="GO" id="GO:0000139">
    <property type="term" value="C:Golgi membrane"/>
    <property type="evidence" value="ECO:0007669"/>
    <property type="project" value="UniProtKB-SubCell"/>
</dbReference>